<dbReference type="Proteomes" id="UP001152561">
    <property type="component" value="Unassembled WGS sequence"/>
</dbReference>
<comment type="caution">
    <text evidence="1">The sequence shown here is derived from an EMBL/GenBank/DDBJ whole genome shotgun (WGS) entry which is preliminary data.</text>
</comment>
<sequence>MPSGAKNRRAAKRKKQEEALAKQADGFFVRELPVGSRGEANEVEVLASNEAASVGKELEEAKRLIGENEESLLKVTANEESSCAL</sequence>
<proteinExistence type="predicted"/>
<protein>
    <submittedName>
        <fullName evidence="1">Uncharacterized protein</fullName>
    </submittedName>
</protein>
<name>A0A9Q1QWJ2_9SOLA</name>
<dbReference type="AlphaFoldDB" id="A0A9Q1QWJ2"/>
<gene>
    <name evidence="1" type="ORF">K7X08_015272</name>
</gene>
<reference evidence="2" key="1">
    <citation type="journal article" date="2023" name="Proc. Natl. Acad. Sci. U.S.A.">
        <title>Genomic and structural basis for evolution of tropane alkaloid biosynthesis.</title>
        <authorList>
            <person name="Wanga Y.-J."/>
            <person name="Taina T."/>
            <person name="Yua J.-Y."/>
            <person name="Lia J."/>
            <person name="Xua B."/>
            <person name="Chenc J."/>
            <person name="D'Auriad J.C."/>
            <person name="Huanga J.-P."/>
            <person name="Huanga S.-X."/>
        </authorList>
    </citation>
    <scope>NUCLEOTIDE SEQUENCE [LARGE SCALE GENOMIC DNA]</scope>
    <source>
        <strain evidence="2">cv. KIB-2019</strain>
    </source>
</reference>
<keyword evidence="2" id="KW-1185">Reference proteome</keyword>
<organism evidence="1 2">
    <name type="scientific">Anisodus acutangulus</name>
    <dbReference type="NCBI Taxonomy" id="402998"/>
    <lineage>
        <taxon>Eukaryota</taxon>
        <taxon>Viridiplantae</taxon>
        <taxon>Streptophyta</taxon>
        <taxon>Embryophyta</taxon>
        <taxon>Tracheophyta</taxon>
        <taxon>Spermatophyta</taxon>
        <taxon>Magnoliopsida</taxon>
        <taxon>eudicotyledons</taxon>
        <taxon>Gunneridae</taxon>
        <taxon>Pentapetalae</taxon>
        <taxon>asterids</taxon>
        <taxon>lamiids</taxon>
        <taxon>Solanales</taxon>
        <taxon>Solanaceae</taxon>
        <taxon>Solanoideae</taxon>
        <taxon>Hyoscyameae</taxon>
        <taxon>Anisodus</taxon>
    </lineage>
</organism>
<evidence type="ECO:0000313" key="2">
    <source>
        <dbReference type="Proteomes" id="UP001152561"/>
    </source>
</evidence>
<accession>A0A9Q1QWJ2</accession>
<evidence type="ECO:0000313" key="1">
    <source>
        <dbReference type="EMBL" id="KAJ8527821.1"/>
    </source>
</evidence>
<dbReference type="OrthoDB" id="1305534at2759"/>
<dbReference type="EMBL" id="JAJAGQ010000023">
    <property type="protein sequence ID" value="KAJ8527821.1"/>
    <property type="molecule type" value="Genomic_DNA"/>
</dbReference>